<dbReference type="EMBL" id="CP002400">
    <property type="protein sequence ID" value="ADU27100.1"/>
    <property type="molecule type" value="Genomic_DNA"/>
</dbReference>
<dbReference type="Gene3D" id="3.40.50.1980">
    <property type="entry name" value="Nitrogenase molybdenum iron protein domain"/>
    <property type="match status" value="3"/>
</dbReference>
<evidence type="ECO:0000313" key="13">
    <source>
        <dbReference type="EMBL" id="ADU27100.1"/>
    </source>
</evidence>
<evidence type="ECO:0000256" key="1">
    <source>
        <dbReference type="ARBA" id="ARBA00001919"/>
    </source>
</evidence>
<keyword evidence="14" id="KW-1185">Reference proteome</keyword>
<dbReference type="HOGENOM" id="CLU_025876_1_1_9"/>
<dbReference type="EC" id="1.18.6.1" evidence="11"/>
<reference evidence="13 14" key="1">
    <citation type="submission" date="2010-12" db="EMBL/GenBank/DDBJ databases">
        <title>Complete sequence of Ethanoligenens harbinense YUAN-3.</title>
        <authorList>
            <person name="Lucas S."/>
            <person name="Copeland A."/>
            <person name="Lapidus A."/>
            <person name="Cheng J.-F."/>
            <person name="Bruce D."/>
            <person name="Goodwin L."/>
            <person name="Pitluck S."/>
            <person name="Chertkov O."/>
            <person name="Misra M."/>
            <person name="Detter J.C."/>
            <person name="Han C."/>
            <person name="Tapia R."/>
            <person name="Land M."/>
            <person name="Hauser L."/>
            <person name="Jeffries C."/>
            <person name="Kyrpides N."/>
            <person name="Ivanova N."/>
            <person name="Mikhailova N."/>
            <person name="Wang A."/>
            <person name="Mouttaki H."/>
            <person name="He Z."/>
            <person name="Zhou J."/>
            <person name="Hemme C.L."/>
            <person name="Woyke T."/>
        </authorList>
    </citation>
    <scope>NUCLEOTIDE SEQUENCE [LARGE SCALE GENOMIC DNA]</scope>
    <source>
        <strain evidence="14">DSM 18485 / JCM 12961 / CGMCC 1.5033 / YUAN-3</strain>
    </source>
</reference>
<gene>
    <name evidence="13" type="ordered locus">Ethha_1564</name>
</gene>
<dbReference type="Pfam" id="PF00148">
    <property type="entry name" value="Oxidored_nitro"/>
    <property type="match status" value="1"/>
</dbReference>
<feature type="domain" description="Nitrogenase/oxidoreductase component 1" evidence="12">
    <location>
        <begin position="50"/>
        <end position="501"/>
    </location>
</feature>
<keyword evidence="4" id="KW-0067">ATP-binding</keyword>
<dbReference type="SUPFAM" id="SSF53807">
    <property type="entry name" value="Helical backbone' metal receptor"/>
    <property type="match status" value="1"/>
</dbReference>
<keyword evidence="5 11" id="KW-0560">Oxidoreductase</keyword>
<dbReference type="KEGG" id="eha:Ethha_1564"/>
<dbReference type="InterPro" id="IPR000510">
    <property type="entry name" value="Nase/OxRdtase_comp1"/>
</dbReference>
<evidence type="ECO:0000256" key="6">
    <source>
        <dbReference type="ARBA" id="ARBA00023004"/>
    </source>
</evidence>
<dbReference type="RefSeq" id="WP_013485455.1">
    <property type="nucleotide sequence ID" value="NC_014828.1"/>
</dbReference>
<accession>E6U881</accession>
<dbReference type="PROSITE" id="PS00090">
    <property type="entry name" value="NITROGENASE_1_2"/>
    <property type="match status" value="1"/>
</dbReference>
<evidence type="ECO:0000256" key="11">
    <source>
        <dbReference type="RuleBase" id="RU004022"/>
    </source>
</evidence>
<proteinExistence type="inferred from homology"/>
<evidence type="ECO:0000256" key="8">
    <source>
        <dbReference type="ARBA" id="ARBA00023231"/>
    </source>
</evidence>
<dbReference type="eggNOG" id="COG2710">
    <property type="taxonomic scope" value="Bacteria"/>
</dbReference>
<dbReference type="GO" id="GO:0005524">
    <property type="term" value="F:ATP binding"/>
    <property type="evidence" value="ECO:0007669"/>
    <property type="project" value="UniProtKB-KW"/>
</dbReference>
<keyword evidence="6 11" id="KW-0408">Iron</keyword>
<dbReference type="NCBIfam" id="TIGR01862">
    <property type="entry name" value="N2-ase-Ialpha"/>
    <property type="match status" value="1"/>
</dbReference>
<dbReference type="InterPro" id="IPR000318">
    <property type="entry name" value="Nase_comp1_CS"/>
</dbReference>
<organism evidence="13 14">
    <name type="scientific">Ethanoligenens harbinense (strain DSM 18485 / JCM 12961 / CGMCC 1.5033 / YUAN-3)</name>
    <dbReference type="NCBI Taxonomy" id="663278"/>
    <lineage>
        <taxon>Bacteria</taxon>
        <taxon>Bacillati</taxon>
        <taxon>Bacillota</taxon>
        <taxon>Clostridia</taxon>
        <taxon>Eubacteriales</taxon>
        <taxon>Oscillospiraceae</taxon>
        <taxon>Ethanoligenens</taxon>
    </lineage>
</organism>
<dbReference type="GO" id="GO:0046872">
    <property type="term" value="F:metal ion binding"/>
    <property type="evidence" value="ECO:0007669"/>
    <property type="project" value="UniProtKB-KW"/>
</dbReference>
<comment type="cofactor">
    <cofactor evidence="1">
        <name>[8Fe-7S] cluster</name>
        <dbReference type="ChEBI" id="CHEBI:21143"/>
    </cofactor>
</comment>
<evidence type="ECO:0000256" key="10">
    <source>
        <dbReference type="RuleBase" id="RU004021"/>
    </source>
</evidence>
<dbReference type="PANTHER" id="PTHR43457:SF1">
    <property type="entry name" value="NITROGENASE MOLYBDENUM-IRON PROTEIN ALPHA CHAIN"/>
    <property type="match status" value="1"/>
</dbReference>
<sequence length="530" mass="59407">MANFRDTILEGYPAKVFKNRKDHIVELEGEDNPIEANRRTVPGIITSRGCCYAGCKGVVLGPIKDIVLITHGPIGCGYYSWLTRRNKARPGSNGLDLIPYSFSTDMQESDIVFGGVNKLAKAIDEAVEIFHPRAVFITATCPVGLIGDDINAVAAAAQKRLGVQCVAFSCEGYKGVSQSAGHHIANNQFVKYIVGTGEERKMGKYPINILGEYNIGGDAWEIERILNKIGYDIVCTYTGDASVDDMRNANRAELSIVQCHRSINYIAEMIETKYGVRWMKINFIGLKGTMESLRNMAKFFGDPELIERTEQVIAEEFALIEDQFNAHKERLKGRTAALYVGGSRSHHYQILLNDLGISTILAGYEFGHREDYEGRKVLPFVKEDADSKNIESITVEPDEKNYHMYIPKEKAEELSKEMELDYYNGMFYDMKDGNVAIDDLNHYETEMLLEKLKPDIFFSGIKDKFVAQKNGTLSRQLHSYDYSGPYAGFNGALNFARDVDMGVHTPTWTLVEAPWKKNPMLVGEVLGGQK</sequence>
<evidence type="ECO:0000256" key="3">
    <source>
        <dbReference type="ARBA" id="ARBA00022741"/>
    </source>
</evidence>
<dbReference type="GO" id="GO:0051536">
    <property type="term" value="F:iron-sulfur cluster binding"/>
    <property type="evidence" value="ECO:0007669"/>
    <property type="project" value="UniProtKB-KW"/>
</dbReference>
<keyword evidence="2 11" id="KW-0479">Metal-binding</keyword>
<evidence type="ECO:0000256" key="5">
    <source>
        <dbReference type="ARBA" id="ARBA00023002"/>
    </source>
</evidence>
<dbReference type="AlphaFoldDB" id="E6U881"/>
<protein>
    <recommendedName>
        <fullName evidence="11">Nitrogenase protein alpha chain</fullName>
        <ecNumber evidence="11">1.18.6.1</ecNumber>
    </recommendedName>
</protein>
<evidence type="ECO:0000256" key="7">
    <source>
        <dbReference type="ARBA" id="ARBA00023014"/>
    </source>
</evidence>
<evidence type="ECO:0000256" key="9">
    <source>
        <dbReference type="ARBA" id="ARBA00047967"/>
    </source>
</evidence>
<dbReference type="Proteomes" id="UP000001551">
    <property type="component" value="Chromosome"/>
</dbReference>
<evidence type="ECO:0000259" key="12">
    <source>
        <dbReference type="Pfam" id="PF00148"/>
    </source>
</evidence>
<dbReference type="PROSITE" id="PS00699">
    <property type="entry name" value="NITROGENASE_1_1"/>
    <property type="match status" value="1"/>
</dbReference>
<dbReference type="InterPro" id="IPR010143">
    <property type="entry name" value="Nase_comp1_asu"/>
</dbReference>
<name>E6U881_ETHHY</name>
<keyword evidence="8 10" id="KW-0535">Nitrogen fixation</keyword>
<evidence type="ECO:0000256" key="2">
    <source>
        <dbReference type="ARBA" id="ARBA00022723"/>
    </source>
</evidence>
<evidence type="ECO:0000313" key="14">
    <source>
        <dbReference type="Proteomes" id="UP000001551"/>
    </source>
</evidence>
<comment type="similarity">
    <text evidence="10">Belongs to the NifD/NifK/NifE/NifN family.</text>
</comment>
<dbReference type="PANTHER" id="PTHR43457">
    <property type="entry name" value="NITROGENASE MOLYBDENUM-IRON PROTEIN ALPHA CHAIN"/>
    <property type="match status" value="1"/>
</dbReference>
<dbReference type="GO" id="GO:0016163">
    <property type="term" value="F:nitrogenase activity"/>
    <property type="evidence" value="ECO:0007669"/>
    <property type="project" value="UniProtKB-EC"/>
</dbReference>
<comment type="catalytic activity">
    <reaction evidence="9 11">
        <text>N2 + 8 reduced [2Fe-2S]-[ferredoxin] + 16 ATP + 16 H2O = H2 + 8 oxidized [2Fe-2S]-[ferredoxin] + 2 NH4(+) + 16 ADP + 16 phosphate + 6 H(+)</text>
        <dbReference type="Rhea" id="RHEA:21448"/>
        <dbReference type="Rhea" id="RHEA-COMP:10000"/>
        <dbReference type="Rhea" id="RHEA-COMP:10001"/>
        <dbReference type="ChEBI" id="CHEBI:15377"/>
        <dbReference type="ChEBI" id="CHEBI:15378"/>
        <dbReference type="ChEBI" id="CHEBI:17997"/>
        <dbReference type="ChEBI" id="CHEBI:18276"/>
        <dbReference type="ChEBI" id="CHEBI:28938"/>
        <dbReference type="ChEBI" id="CHEBI:30616"/>
        <dbReference type="ChEBI" id="CHEBI:33737"/>
        <dbReference type="ChEBI" id="CHEBI:33738"/>
        <dbReference type="ChEBI" id="CHEBI:43474"/>
        <dbReference type="ChEBI" id="CHEBI:456216"/>
        <dbReference type="EC" id="1.18.6.1"/>
    </reaction>
</comment>
<evidence type="ECO:0000256" key="4">
    <source>
        <dbReference type="ARBA" id="ARBA00022840"/>
    </source>
</evidence>
<dbReference type="STRING" id="663278.Ethha_1564"/>
<keyword evidence="7" id="KW-0411">Iron-sulfur</keyword>
<keyword evidence="3" id="KW-0547">Nucleotide-binding</keyword>